<dbReference type="InParanoid" id="A0A0D0C0A8"/>
<keyword evidence="6" id="KW-1185">Reference proteome</keyword>
<dbReference type="HOGENOM" id="CLU_018552_9_0_1"/>
<evidence type="ECO:0000256" key="2">
    <source>
        <dbReference type="ARBA" id="ARBA00022723"/>
    </source>
</evidence>
<evidence type="ECO:0000313" key="5">
    <source>
        <dbReference type="EMBL" id="KIK76747.1"/>
    </source>
</evidence>
<evidence type="ECO:0000259" key="4">
    <source>
        <dbReference type="Pfam" id="PF13359"/>
    </source>
</evidence>
<evidence type="ECO:0000256" key="3">
    <source>
        <dbReference type="SAM" id="MobiDB-lite"/>
    </source>
</evidence>
<dbReference type="Proteomes" id="UP000054538">
    <property type="component" value="Unassembled WGS sequence"/>
</dbReference>
<sequence>MPHNLLIADYGLGLPGSVHDAYAFQLTRTAKDHEELLGDEHWIWADSAYPSEIWCVVPFKKPKGGHLTQDQKTFNYHLSSVCVRVEHAFAALKGHFRSLRELRHPIQNEWDLQYLICWVNSCLILHNMVIRFEEQKGEHSVAWAISENPDRGGEEEEREEDGPLGDQTDYGSSGQRFRQLMMKRLFDSPHSTAVSRQG</sequence>
<reference evidence="5 6" key="1">
    <citation type="submission" date="2014-04" db="EMBL/GenBank/DDBJ databases">
        <authorList>
            <consortium name="DOE Joint Genome Institute"/>
            <person name="Kuo A."/>
            <person name="Kohler A."/>
            <person name="Jargeat P."/>
            <person name="Nagy L.G."/>
            <person name="Floudas D."/>
            <person name="Copeland A."/>
            <person name="Barry K.W."/>
            <person name="Cichocki N."/>
            <person name="Veneault-Fourrey C."/>
            <person name="LaButti K."/>
            <person name="Lindquist E.A."/>
            <person name="Lipzen A."/>
            <person name="Lundell T."/>
            <person name="Morin E."/>
            <person name="Murat C."/>
            <person name="Sun H."/>
            <person name="Tunlid A."/>
            <person name="Henrissat B."/>
            <person name="Grigoriev I.V."/>
            <person name="Hibbett D.S."/>
            <person name="Martin F."/>
            <person name="Nordberg H.P."/>
            <person name="Cantor M.N."/>
            <person name="Hua S.X."/>
        </authorList>
    </citation>
    <scope>NUCLEOTIDE SEQUENCE [LARGE SCALE GENOMIC DNA]</scope>
    <source>
        <strain evidence="5 6">Ve08.2h10</strain>
    </source>
</reference>
<dbReference type="EMBL" id="KN827312">
    <property type="protein sequence ID" value="KIK76747.1"/>
    <property type="molecule type" value="Genomic_DNA"/>
</dbReference>
<feature type="compositionally biased region" description="Acidic residues" evidence="3">
    <location>
        <begin position="153"/>
        <end position="163"/>
    </location>
</feature>
<feature type="domain" description="DDE Tnp4" evidence="4">
    <location>
        <begin position="5"/>
        <end position="127"/>
    </location>
</feature>
<name>A0A0D0C0A8_9AGAM</name>
<keyword evidence="2" id="KW-0479">Metal-binding</keyword>
<reference evidence="6" key="2">
    <citation type="submission" date="2015-01" db="EMBL/GenBank/DDBJ databases">
        <title>Evolutionary Origins and Diversification of the Mycorrhizal Mutualists.</title>
        <authorList>
            <consortium name="DOE Joint Genome Institute"/>
            <consortium name="Mycorrhizal Genomics Consortium"/>
            <person name="Kohler A."/>
            <person name="Kuo A."/>
            <person name="Nagy L.G."/>
            <person name="Floudas D."/>
            <person name="Copeland A."/>
            <person name="Barry K.W."/>
            <person name="Cichocki N."/>
            <person name="Veneault-Fourrey C."/>
            <person name="LaButti K."/>
            <person name="Lindquist E.A."/>
            <person name="Lipzen A."/>
            <person name="Lundell T."/>
            <person name="Morin E."/>
            <person name="Murat C."/>
            <person name="Riley R."/>
            <person name="Ohm R."/>
            <person name="Sun H."/>
            <person name="Tunlid A."/>
            <person name="Henrissat B."/>
            <person name="Grigoriev I.V."/>
            <person name="Hibbett D.S."/>
            <person name="Martin F."/>
        </authorList>
    </citation>
    <scope>NUCLEOTIDE SEQUENCE [LARGE SCALE GENOMIC DNA]</scope>
    <source>
        <strain evidence="6">Ve08.2h10</strain>
    </source>
</reference>
<proteinExistence type="predicted"/>
<comment type="cofactor">
    <cofactor evidence="1">
        <name>a divalent metal cation</name>
        <dbReference type="ChEBI" id="CHEBI:60240"/>
    </cofactor>
</comment>
<dbReference type="InterPro" id="IPR027806">
    <property type="entry name" value="HARBI1_dom"/>
</dbReference>
<accession>A0A0D0C0A8</accession>
<protein>
    <recommendedName>
        <fullName evidence="4">DDE Tnp4 domain-containing protein</fullName>
    </recommendedName>
</protein>
<dbReference type="GO" id="GO:0046872">
    <property type="term" value="F:metal ion binding"/>
    <property type="evidence" value="ECO:0007669"/>
    <property type="project" value="UniProtKB-KW"/>
</dbReference>
<feature type="region of interest" description="Disordered" evidence="3">
    <location>
        <begin position="146"/>
        <end position="172"/>
    </location>
</feature>
<dbReference type="Pfam" id="PF13359">
    <property type="entry name" value="DDE_Tnp_4"/>
    <property type="match status" value="1"/>
</dbReference>
<dbReference type="AlphaFoldDB" id="A0A0D0C0A8"/>
<evidence type="ECO:0000313" key="6">
    <source>
        <dbReference type="Proteomes" id="UP000054538"/>
    </source>
</evidence>
<evidence type="ECO:0000256" key="1">
    <source>
        <dbReference type="ARBA" id="ARBA00001968"/>
    </source>
</evidence>
<gene>
    <name evidence="5" type="ORF">PAXRUDRAFT_168881</name>
</gene>
<organism evidence="5 6">
    <name type="scientific">Paxillus rubicundulus Ve08.2h10</name>
    <dbReference type="NCBI Taxonomy" id="930991"/>
    <lineage>
        <taxon>Eukaryota</taxon>
        <taxon>Fungi</taxon>
        <taxon>Dikarya</taxon>
        <taxon>Basidiomycota</taxon>
        <taxon>Agaricomycotina</taxon>
        <taxon>Agaricomycetes</taxon>
        <taxon>Agaricomycetidae</taxon>
        <taxon>Boletales</taxon>
        <taxon>Paxilineae</taxon>
        <taxon>Paxillaceae</taxon>
        <taxon>Paxillus</taxon>
    </lineage>
</organism>
<dbReference type="OrthoDB" id="2499472at2759"/>